<organism evidence="2 3">
    <name type="scientific">Geomonas oryzisoli</name>
    <dbReference type="NCBI Taxonomy" id="2847992"/>
    <lineage>
        <taxon>Bacteria</taxon>
        <taxon>Pseudomonadati</taxon>
        <taxon>Thermodesulfobacteriota</taxon>
        <taxon>Desulfuromonadia</taxon>
        <taxon>Geobacterales</taxon>
        <taxon>Geobacteraceae</taxon>
        <taxon>Geomonas</taxon>
    </lineage>
</organism>
<keyword evidence="3" id="KW-1185">Reference proteome</keyword>
<sequence>MAPRRSTIFLGTAAGLVLGLGGMILHTRAQERASQQALARNAALVKRLQVTDLCLCTEAGYTRHPSMTDFATPFQDAPMSLEHFPTGAVIQPPPHVVARHGKHD</sequence>
<protein>
    <submittedName>
        <fullName evidence="2">Uncharacterized protein</fullName>
    </submittedName>
</protein>
<gene>
    <name evidence="2" type="ORF">KP004_01780</name>
</gene>
<dbReference type="RefSeq" id="WP_216800680.1">
    <property type="nucleotide sequence ID" value="NZ_CP076723.1"/>
</dbReference>
<name>A0ABX8JA43_9BACT</name>
<dbReference type="Proteomes" id="UP000683557">
    <property type="component" value="Chromosome"/>
</dbReference>
<dbReference type="EMBL" id="CP076723">
    <property type="protein sequence ID" value="QWV93946.1"/>
    <property type="molecule type" value="Genomic_DNA"/>
</dbReference>
<proteinExistence type="predicted"/>
<reference evidence="2 3" key="1">
    <citation type="submission" date="2021-06" db="EMBL/GenBank/DDBJ databases">
        <title>Gemonas diversity in paddy soil.</title>
        <authorList>
            <person name="Liu G."/>
        </authorList>
    </citation>
    <scope>NUCLEOTIDE SEQUENCE [LARGE SCALE GENOMIC DNA]</scope>
    <source>
        <strain evidence="2 3">RG10</strain>
    </source>
</reference>
<evidence type="ECO:0000313" key="2">
    <source>
        <dbReference type="EMBL" id="QWV93946.1"/>
    </source>
</evidence>
<feature type="region of interest" description="Disordered" evidence="1">
    <location>
        <begin position="84"/>
        <end position="104"/>
    </location>
</feature>
<evidence type="ECO:0000313" key="3">
    <source>
        <dbReference type="Proteomes" id="UP000683557"/>
    </source>
</evidence>
<accession>A0ABX8JA43</accession>
<evidence type="ECO:0000256" key="1">
    <source>
        <dbReference type="SAM" id="MobiDB-lite"/>
    </source>
</evidence>